<dbReference type="Gene3D" id="3.10.129.10">
    <property type="entry name" value="Hotdog Thioesterase"/>
    <property type="match status" value="1"/>
</dbReference>
<sequence length="166" mass="17814">MNNLLITWSGPVDRAWVDYNGHLNDAYYLVIFSLSTDALMAHIGLDAAGRAATGHTMYTLEVHLNYVQEVHAGVAVEVRTQILGVDAKRVHVFNTLHRQDDGTLLATNEQMLANIDTSNAQTGPRTAAFAPKVAAVLLPLAQAHATLPRPANAGRSIALPAPKTQG</sequence>
<organism evidence="1 2">
    <name type="scientific">Rhodoferax lacus</name>
    <dbReference type="NCBI Taxonomy" id="2184758"/>
    <lineage>
        <taxon>Bacteria</taxon>
        <taxon>Pseudomonadati</taxon>
        <taxon>Pseudomonadota</taxon>
        <taxon>Betaproteobacteria</taxon>
        <taxon>Burkholderiales</taxon>
        <taxon>Comamonadaceae</taxon>
        <taxon>Rhodoferax</taxon>
    </lineage>
</organism>
<dbReference type="EMBL" id="QFZK01000002">
    <property type="protein sequence ID" value="RFO98141.1"/>
    <property type="molecule type" value="Genomic_DNA"/>
</dbReference>
<dbReference type="RefSeq" id="WP_117174776.1">
    <property type="nucleotide sequence ID" value="NZ_QFZK01000002.1"/>
</dbReference>
<dbReference type="Pfam" id="PF13279">
    <property type="entry name" value="4HBT_2"/>
    <property type="match status" value="1"/>
</dbReference>
<dbReference type="OrthoDB" id="6117985at2"/>
<evidence type="ECO:0000313" key="2">
    <source>
        <dbReference type="Proteomes" id="UP000260665"/>
    </source>
</evidence>
<gene>
    <name evidence="1" type="ORF">DIC66_05345</name>
</gene>
<comment type="caution">
    <text evidence="1">The sequence shown here is derived from an EMBL/GenBank/DDBJ whole genome shotgun (WGS) entry which is preliminary data.</text>
</comment>
<keyword evidence="2" id="KW-1185">Reference proteome</keyword>
<proteinExistence type="predicted"/>
<evidence type="ECO:0000313" key="1">
    <source>
        <dbReference type="EMBL" id="RFO98141.1"/>
    </source>
</evidence>
<accession>A0A3E1RFX5</accession>
<dbReference type="SUPFAM" id="SSF54637">
    <property type="entry name" value="Thioesterase/thiol ester dehydrase-isomerase"/>
    <property type="match status" value="1"/>
</dbReference>
<dbReference type="AlphaFoldDB" id="A0A3E1RFX5"/>
<reference evidence="1 2" key="1">
    <citation type="submission" date="2018-05" db="EMBL/GenBank/DDBJ databases">
        <title>Rhodoferax soyangensis sp.nov., isolated from an oligotrophic freshwater lake.</title>
        <authorList>
            <person name="Park M."/>
        </authorList>
    </citation>
    <scope>NUCLEOTIDE SEQUENCE [LARGE SCALE GENOMIC DNA]</scope>
    <source>
        <strain evidence="1 2">IMCC26218</strain>
    </source>
</reference>
<dbReference type="InterPro" id="IPR029069">
    <property type="entry name" value="HotDog_dom_sf"/>
</dbReference>
<dbReference type="CDD" id="cd00586">
    <property type="entry name" value="4HBT"/>
    <property type="match status" value="1"/>
</dbReference>
<name>A0A3E1RFX5_9BURK</name>
<protein>
    <submittedName>
        <fullName evidence="1">4-hydroxybenzoyl-CoA thioesterase</fullName>
    </submittedName>
</protein>
<dbReference type="Proteomes" id="UP000260665">
    <property type="component" value="Unassembled WGS sequence"/>
</dbReference>